<feature type="transmembrane region" description="Helical" evidence="6">
    <location>
        <begin position="173"/>
        <end position="192"/>
    </location>
</feature>
<gene>
    <name evidence="8" type="ORF">NVS88_11615</name>
</gene>
<feature type="transmembrane region" description="Helical" evidence="6">
    <location>
        <begin position="272"/>
        <end position="295"/>
    </location>
</feature>
<keyword evidence="4 6" id="KW-1133">Transmembrane helix</keyword>
<evidence type="ECO:0000256" key="4">
    <source>
        <dbReference type="ARBA" id="ARBA00022989"/>
    </source>
</evidence>
<dbReference type="RefSeq" id="WP_277835690.1">
    <property type="nucleotide sequence ID" value="NZ_JAAIVF010000008.1"/>
</dbReference>
<keyword evidence="9" id="KW-1185">Reference proteome</keyword>
<feature type="transmembrane region" description="Helical" evidence="6">
    <location>
        <begin position="204"/>
        <end position="224"/>
    </location>
</feature>
<dbReference type="PROSITE" id="PS50850">
    <property type="entry name" value="MFS"/>
    <property type="match status" value="1"/>
</dbReference>
<feature type="transmembrane region" description="Helical" evidence="6">
    <location>
        <begin position="361"/>
        <end position="387"/>
    </location>
</feature>
<evidence type="ECO:0000256" key="1">
    <source>
        <dbReference type="ARBA" id="ARBA00004651"/>
    </source>
</evidence>
<feature type="transmembrane region" description="Helical" evidence="6">
    <location>
        <begin position="82"/>
        <end position="105"/>
    </location>
</feature>
<proteinExistence type="predicted"/>
<feature type="transmembrane region" description="Helical" evidence="6">
    <location>
        <begin position="489"/>
        <end position="509"/>
    </location>
</feature>
<dbReference type="SUPFAM" id="SSF103473">
    <property type="entry name" value="MFS general substrate transporter"/>
    <property type="match status" value="2"/>
</dbReference>
<feature type="transmembrane region" description="Helical" evidence="6">
    <location>
        <begin position="337"/>
        <end position="355"/>
    </location>
</feature>
<comment type="caution">
    <text evidence="8">The sequence shown here is derived from an EMBL/GenBank/DDBJ whole genome shotgun (WGS) entry which is preliminary data.</text>
</comment>
<dbReference type="PRINTS" id="PR01036">
    <property type="entry name" value="TCRTETB"/>
</dbReference>
<evidence type="ECO:0000256" key="5">
    <source>
        <dbReference type="ARBA" id="ARBA00023136"/>
    </source>
</evidence>
<dbReference type="EMBL" id="JANRHA010000007">
    <property type="protein sequence ID" value="MDG3015198.1"/>
    <property type="molecule type" value="Genomic_DNA"/>
</dbReference>
<evidence type="ECO:0000313" key="9">
    <source>
        <dbReference type="Proteomes" id="UP001152755"/>
    </source>
</evidence>
<evidence type="ECO:0000256" key="2">
    <source>
        <dbReference type="ARBA" id="ARBA00022448"/>
    </source>
</evidence>
<keyword evidence="2" id="KW-0813">Transport</keyword>
<keyword evidence="5 6" id="KW-0472">Membrane</keyword>
<dbReference type="Gene3D" id="1.20.1720.10">
    <property type="entry name" value="Multidrug resistance protein D"/>
    <property type="match status" value="1"/>
</dbReference>
<evidence type="ECO:0000256" key="6">
    <source>
        <dbReference type="SAM" id="Phobius"/>
    </source>
</evidence>
<feature type="transmembrane region" description="Helical" evidence="6">
    <location>
        <begin position="230"/>
        <end position="251"/>
    </location>
</feature>
<dbReference type="InterPro" id="IPR020846">
    <property type="entry name" value="MFS_dom"/>
</dbReference>
<dbReference type="PANTHER" id="PTHR42718:SF9">
    <property type="entry name" value="MAJOR FACILITATOR SUPERFAMILY MULTIDRUG TRANSPORTER MFSC"/>
    <property type="match status" value="1"/>
</dbReference>
<feature type="domain" description="Major facilitator superfamily (MFS) profile" evidence="7">
    <location>
        <begin position="16"/>
        <end position="512"/>
    </location>
</feature>
<keyword evidence="3 6" id="KW-0812">Transmembrane</keyword>
<dbReference type="InterPro" id="IPR036259">
    <property type="entry name" value="MFS_trans_sf"/>
</dbReference>
<name>A0A9X4M4Q9_9ACTN</name>
<reference evidence="8" key="1">
    <citation type="submission" date="2022-08" db="EMBL/GenBank/DDBJ databases">
        <title>Genome analysis of Corynebacteriales strain.</title>
        <authorList>
            <person name="Lee S.D."/>
        </authorList>
    </citation>
    <scope>NUCLEOTIDE SEQUENCE</scope>
    <source>
        <strain evidence="8">D3-21</strain>
    </source>
</reference>
<feature type="transmembrane region" description="Helical" evidence="6">
    <location>
        <begin position="307"/>
        <end position="325"/>
    </location>
</feature>
<accession>A0A9X4M4Q9</accession>
<dbReference type="GO" id="GO:0022857">
    <property type="term" value="F:transmembrane transporter activity"/>
    <property type="evidence" value="ECO:0007669"/>
    <property type="project" value="InterPro"/>
</dbReference>
<evidence type="ECO:0000313" key="8">
    <source>
        <dbReference type="EMBL" id="MDG3015198.1"/>
    </source>
</evidence>
<sequence length="521" mass="53297">MGDTAAPRATAADRAALGTVCAVLFLTFLDTTVVSVTLGNVQSDLHAGVIALQWVVNAYTLVFASLMLTAGSLGDRWGRKKVMVGGMVIFCAGSVVAAVAPGVGMLIAGRAIMGIGAAASEPGTLSVIRHIYPDRRLRARALGAWAAVSGLSLALGPVIGGLLVGAFDWRAVFWFNVALGAALVLAALKFVPDSADPQPGPVDLFGFVFGSLFLGCVIFAGIFGENAGYSAPWVIALFVIGGAGLLVFILVERRVPNPMVDFRYLKRPIVSSALVVAFAVYFGIFSIFFFTALYLQEVVGYSGWRTAAVFSPMAAAIVIGALLTGRWVARSHAATPMMTGCVIGAVGILLTRANLSMNPSFGPLAITLAIAGLGFGTAVVPLTSAVLGGVPAAHSGMAAAATNTMRQVGAVIGVAALGSLVNSHLTAGLTGRLDQLGIPGNFQSIIIDAIEKGTVPAGGDQAASAAYGPIVNKVIHATYSAFHDGLDTALLVSAVLIFLAAGVTAVAAWQESRIAARARAA</sequence>
<dbReference type="AlphaFoldDB" id="A0A9X4M4Q9"/>
<dbReference type="Pfam" id="PF07690">
    <property type="entry name" value="MFS_1"/>
    <property type="match status" value="2"/>
</dbReference>
<dbReference type="InterPro" id="IPR011701">
    <property type="entry name" value="MFS"/>
</dbReference>
<dbReference type="Gene3D" id="1.20.1250.20">
    <property type="entry name" value="MFS general substrate transporter like domains"/>
    <property type="match status" value="1"/>
</dbReference>
<feature type="transmembrane region" description="Helical" evidence="6">
    <location>
        <begin position="15"/>
        <end position="38"/>
    </location>
</feature>
<dbReference type="PANTHER" id="PTHR42718">
    <property type="entry name" value="MAJOR FACILITATOR SUPERFAMILY MULTIDRUG TRANSPORTER MFSC"/>
    <property type="match status" value="1"/>
</dbReference>
<dbReference type="GO" id="GO:0005886">
    <property type="term" value="C:plasma membrane"/>
    <property type="evidence" value="ECO:0007669"/>
    <property type="project" value="UniProtKB-SubCell"/>
</dbReference>
<feature type="transmembrane region" description="Helical" evidence="6">
    <location>
        <begin position="144"/>
        <end position="167"/>
    </location>
</feature>
<feature type="transmembrane region" description="Helical" evidence="6">
    <location>
        <begin position="50"/>
        <end position="70"/>
    </location>
</feature>
<evidence type="ECO:0000259" key="7">
    <source>
        <dbReference type="PROSITE" id="PS50850"/>
    </source>
</evidence>
<evidence type="ECO:0000256" key="3">
    <source>
        <dbReference type="ARBA" id="ARBA00022692"/>
    </source>
</evidence>
<dbReference type="Proteomes" id="UP001152755">
    <property type="component" value="Unassembled WGS sequence"/>
</dbReference>
<comment type="subcellular location">
    <subcellularLocation>
        <location evidence="1">Cell membrane</location>
        <topology evidence="1">Multi-pass membrane protein</topology>
    </subcellularLocation>
</comment>
<dbReference type="CDD" id="cd17321">
    <property type="entry name" value="MFS_MMR_MDR_like"/>
    <property type="match status" value="1"/>
</dbReference>
<feature type="transmembrane region" description="Helical" evidence="6">
    <location>
        <begin position="408"/>
        <end position="427"/>
    </location>
</feature>
<organism evidence="8 9">
    <name type="scientific">Speluncibacter jeojiensis</name>
    <dbReference type="NCBI Taxonomy" id="2710754"/>
    <lineage>
        <taxon>Bacteria</taxon>
        <taxon>Bacillati</taxon>
        <taxon>Actinomycetota</taxon>
        <taxon>Actinomycetes</taxon>
        <taxon>Mycobacteriales</taxon>
        <taxon>Speluncibacteraceae</taxon>
        <taxon>Speluncibacter</taxon>
    </lineage>
</organism>
<protein>
    <submittedName>
        <fullName evidence="8">MFS transporter</fullName>
    </submittedName>
</protein>